<protein>
    <submittedName>
        <fullName evidence="3">3-oxoacyl-[acyl-carrier-protein] reductase FabG</fullName>
        <ecNumber evidence="3">1.1.1.100</ecNumber>
    </submittedName>
</protein>
<reference evidence="3" key="1">
    <citation type="submission" date="2024-05" db="EMBL/GenBank/DDBJ databases">
        <title>Isolation and characterization of Sporomusa carbonis sp. nov., a carboxydotrophic hydrogenogen in the genus of Sporomusa isolated from a charcoal burning pile.</title>
        <authorList>
            <person name="Boeer T."/>
            <person name="Rosenbaum F."/>
            <person name="Eysell L."/>
            <person name="Mueller V."/>
            <person name="Daniel R."/>
            <person name="Poehlein A."/>
        </authorList>
    </citation>
    <scope>NUCLEOTIDE SEQUENCE [LARGE SCALE GENOMIC DNA]</scope>
    <source>
        <strain evidence="3">DSM 10669</strain>
    </source>
</reference>
<accession>A0ABZ3IFZ9</accession>
<dbReference type="InterPro" id="IPR036291">
    <property type="entry name" value="NAD(P)-bd_dom_sf"/>
</dbReference>
<dbReference type="EMBL" id="CP155573">
    <property type="protein sequence ID" value="XFO64422.1"/>
    <property type="molecule type" value="Genomic_DNA"/>
</dbReference>
<keyword evidence="2 3" id="KW-0560">Oxidoreductase</keyword>
<dbReference type="Gene3D" id="3.40.50.720">
    <property type="entry name" value="NAD(P)-binding Rossmann-like Domain"/>
    <property type="match status" value="1"/>
</dbReference>
<comment type="similarity">
    <text evidence="1">Belongs to the short-chain dehydrogenases/reductases (SDR) family.</text>
</comment>
<dbReference type="GO" id="GO:0004316">
    <property type="term" value="F:3-oxoacyl-[acyl-carrier-protein] reductase (NADPH) activity"/>
    <property type="evidence" value="ECO:0007669"/>
    <property type="project" value="UniProtKB-EC"/>
</dbReference>
<evidence type="ECO:0000313" key="4">
    <source>
        <dbReference type="Proteomes" id="UP000216752"/>
    </source>
</evidence>
<evidence type="ECO:0000256" key="2">
    <source>
        <dbReference type="ARBA" id="ARBA00023002"/>
    </source>
</evidence>
<evidence type="ECO:0000313" key="3">
    <source>
        <dbReference type="EMBL" id="XFO64422.1"/>
    </source>
</evidence>
<dbReference type="Pfam" id="PF13561">
    <property type="entry name" value="adh_short_C2"/>
    <property type="match status" value="1"/>
</dbReference>
<keyword evidence="4" id="KW-1185">Reference proteome</keyword>
<dbReference type="PANTHER" id="PTHR42760">
    <property type="entry name" value="SHORT-CHAIN DEHYDROGENASES/REDUCTASES FAMILY MEMBER"/>
    <property type="match status" value="1"/>
</dbReference>
<sequence>MGKLTGKTAIVTGAARGLGRVYALHLAKLGANVGAIDINLRSFQEFQAEADQLTAETVVEELQALGVKAVGAEADISNQEQVFAAVKKISDELGDVSILICNAGGGMGPLTEGKASQMDLDIYQKVVARNLHGTVYTVTAVAPMMKKNRTGKIVTVASIGGQMANFDGTYAHYGLSKAAIIHYTKLLANELGPYGINANCIAPGFISTARLKTGFKAAGEEKFLRNISLQRFGTPEDCAYGIEFLTTDMSDYVTGHVLEVNGGTNNKVYIE</sequence>
<organism evidence="3 4">
    <name type="scientific">Sporomusa silvacetica DSM 10669</name>
    <dbReference type="NCBI Taxonomy" id="1123289"/>
    <lineage>
        <taxon>Bacteria</taxon>
        <taxon>Bacillati</taxon>
        <taxon>Bacillota</taxon>
        <taxon>Negativicutes</taxon>
        <taxon>Selenomonadales</taxon>
        <taxon>Sporomusaceae</taxon>
        <taxon>Sporomusa</taxon>
    </lineage>
</organism>
<dbReference type="EC" id="1.1.1.100" evidence="3"/>
<dbReference type="SUPFAM" id="SSF51735">
    <property type="entry name" value="NAD(P)-binding Rossmann-fold domains"/>
    <property type="match status" value="1"/>
</dbReference>
<dbReference type="PRINTS" id="PR00080">
    <property type="entry name" value="SDRFAMILY"/>
</dbReference>
<proteinExistence type="inferred from homology"/>
<name>A0ABZ3IFZ9_9FIRM</name>
<dbReference type="PRINTS" id="PR00081">
    <property type="entry name" value="GDHRDH"/>
</dbReference>
<gene>
    <name evidence="3" type="primary">fabG_1</name>
    <name evidence="3" type="ORF">SPSIL_005240</name>
</gene>
<dbReference type="Proteomes" id="UP000216752">
    <property type="component" value="Chromosome"/>
</dbReference>
<dbReference type="CDD" id="cd05233">
    <property type="entry name" value="SDR_c"/>
    <property type="match status" value="1"/>
</dbReference>
<dbReference type="PANTHER" id="PTHR42760:SF133">
    <property type="entry name" value="3-OXOACYL-[ACYL-CARRIER-PROTEIN] REDUCTASE"/>
    <property type="match status" value="1"/>
</dbReference>
<dbReference type="RefSeq" id="WP_094605818.1">
    <property type="nucleotide sequence ID" value="NZ_CP155573.1"/>
</dbReference>
<dbReference type="InterPro" id="IPR002347">
    <property type="entry name" value="SDR_fam"/>
</dbReference>
<evidence type="ECO:0000256" key="1">
    <source>
        <dbReference type="ARBA" id="ARBA00006484"/>
    </source>
</evidence>